<dbReference type="RefSeq" id="WP_032518309.1">
    <property type="nucleotide sequence ID" value="NZ_JNAR01000002.1"/>
</dbReference>
<dbReference type="UniPathway" id="UPA00214"/>
<evidence type="ECO:0000259" key="9">
    <source>
        <dbReference type="Pfam" id="PF16363"/>
    </source>
</evidence>
<dbReference type="GO" id="GO:0003978">
    <property type="term" value="F:UDP-glucose 4-epimerase activity"/>
    <property type="evidence" value="ECO:0007669"/>
    <property type="project" value="UniProtKB-UniRule"/>
</dbReference>
<dbReference type="AlphaFoldDB" id="A0A0A2BD14"/>
<evidence type="ECO:0000256" key="1">
    <source>
        <dbReference type="ARBA" id="ARBA00000083"/>
    </source>
</evidence>
<comment type="cofactor">
    <cofactor evidence="2 8">
        <name>NAD(+)</name>
        <dbReference type="ChEBI" id="CHEBI:57540"/>
    </cofactor>
</comment>
<proteinExistence type="inferred from homology"/>
<feature type="domain" description="NAD(P)-binding" evidence="9">
    <location>
        <begin position="5"/>
        <end position="336"/>
    </location>
</feature>
<dbReference type="InterPro" id="IPR005886">
    <property type="entry name" value="UDP_G4E"/>
</dbReference>
<dbReference type="Gene3D" id="3.90.25.10">
    <property type="entry name" value="UDP-galactose 4-epimerase, domain 1"/>
    <property type="match status" value="1"/>
</dbReference>
<gene>
    <name evidence="10" type="ORF">EV01_0152</name>
</gene>
<evidence type="ECO:0000313" key="10">
    <source>
        <dbReference type="EMBL" id="KGG10524.1"/>
    </source>
</evidence>
<reference evidence="11" key="1">
    <citation type="journal article" date="2014" name="Sci. Data">
        <title>Genomes of diverse isolates of the marine cyanobacterium Prochlorococcus.</title>
        <authorList>
            <person name="Biller S."/>
            <person name="Berube P."/>
            <person name="Thompson J."/>
            <person name="Kelly L."/>
            <person name="Roggensack S."/>
            <person name="Awad L."/>
            <person name="Roache-Johnson K."/>
            <person name="Ding H."/>
            <person name="Giovannoni S.J."/>
            <person name="Moore L.R."/>
            <person name="Chisholm S.W."/>
        </authorList>
    </citation>
    <scope>NUCLEOTIDE SEQUENCE [LARGE SCALE GENOMIC DNA]</scope>
</reference>
<keyword evidence="6 8" id="KW-0520">NAD</keyword>
<sequence>MSLILTTGGLGFIGSHTCLNLIDKGLDVLIVDSLINSSIKNLENIKSVLKLSNNSNLGKIYFSEGDLRDHQWLDSLFAKQISLKKPITSVIHFAGLKSVKESVLEPLKYWDFNINTTLSLISSMQKYQCNTLVFSSSATIYRPVESDKLFENSYKDPINPYGNTKLAIEKILKDLYMSDSKKWKIINLRYFNPVGAHNSGKIGEDSQGPVSNLFPILEKVVSGKLDKLSIYGKDWPTKDGTCVRDYIHIMDLAEAHFAALNFLKSNSPQNVSVNIGTGKGVSVLEIVEAYSKYNKIRIPIQFVSRRLGDTPFLVADNNYALNLLDWRPVKTLEDICVDSFRYIKNKLLLNKGF</sequence>
<protein>
    <recommendedName>
        <fullName evidence="5 8">UDP-glucose 4-epimerase</fullName>
        <ecNumber evidence="4 8">5.1.3.2</ecNumber>
    </recommendedName>
</protein>
<dbReference type="Gene3D" id="3.40.50.720">
    <property type="entry name" value="NAD(P)-binding Rossmann-like Domain"/>
    <property type="match status" value="1"/>
</dbReference>
<comment type="similarity">
    <text evidence="3 8">Belongs to the NAD(P)-dependent epimerase/dehydratase family.</text>
</comment>
<keyword evidence="7 8" id="KW-0413">Isomerase</keyword>
<comment type="catalytic activity">
    <reaction evidence="1 8">
        <text>UDP-alpha-D-glucose = UDP-alpha-D-galactose</text>
        <dbReference type="Rhea" id="RHEA:22168"/>
        <dbReference type="ChEBI" id="CHEBI:58885"/>
        <dbReference type="ChEBI" id="CHEBI:66914"/>
        <dbReference type="EC" id="5.1.3.2"/>
    </reaction>
</comment>
<evidence type="ECO:0000256" key="2">
    <source>
        <dbReference type="ARBA" id="ARBA00001911"/>
    </source>
</evidence>
<evidence type="ECO:0000256" key="4">
    <source>
        <dbReference type="ARBA" id="ARBA00013189"/>
    </source>
</evidence>
<dbReference type="InterPro" id="IPR036291">
    <property type="entry name" value="NAD(P)-bd_dom_sf"/>
</dbReference>
<dbReference type="InterPro" id="IPR016040">
    <property type="entry name" value="NAD(P)-bd_dom"/>
</dbReference>
<evidence type="ECO:0000256" key="7">
    <source>
        <dbReference type="ARBA" id="ARBA00023235"/>
    </source>
</evidence>
<dbReference type="PANTHER" id="PTHR43725">
    <property type="entry name" value="UDP-GLUCOSE 4-EPIMERASE"/>
    <property type="match status" value="1"/>
</dbReference>
<dbReference type="SUPFAM" id="SSF51735">
    <property type="entry name" value="NAD(P)-binding Rossmann-fold domains"/>
    <property type="match status" value="1"/>
</dbReference>
<comment type="subunit">
    <text evidence="8">Homodimer.</text>
</comment>
<dbReference type="PANTHER" id="PTHR43725:SF47">
    <property type="entry name" value="UDP-GLUCOSE 4-EPIMERASE"/>
    <property type="match status" value="1"/>
</dbReference>
<dbReference type="CDD" id="cd05247">
    <property type="entry name" value="UDP_G4E_1_SDR_e"/>
    <property type="match status" value="1"/>
</dbReference>
<name>A0A0A2BD14_PROMR</name>
<dbReference type="Pfam" id="PF16363">
    <property type="entry name" value="GDP_Man_Dehyd"/>
    <property type="match status" value="1"/>
</dbReference>
<organism evidence="10 11">
    <name type="scientific">Prochlorococcus marinus str. MIT 9401</name>
    <dbReference type="NCBI Taxonomy" id="167551"/>
    <lineage>
        <taxon>Bacteria</taxon>
        <taxon>Bacillati</taxon>
        <taxon>Cyanobacteriota</taxon>
        <taxon>Cyanophyceae</taxon>
        <taxon>Synechococcales</taxon>
        <taxon>Prochlorococcaceae</taxon>
        <taxon>Prochlorococcus</taxon>
    </lineage>
</organism>
<dbReference type="Proteomes" id="UP000030481">
    <property type="component" value="Unassembled WGS sequence"/>
</dbReference>
<comment type="pathway">
    <text evidence="8">Carbohydrate metabolism; galactose metabolism.</text>
</comment>
<comment type="caution">
    <text evidence="10">The sequence shown here is derived from an EMBL/GenBank/DDBJ whole genome shotgun (WGS) entry which is preliminary data.</text>
</comment>
<evidence type="ECO:0000256" key="3">
    <source>
        <dbReference type="ARBA" id="ARBA00007637"/>
    </source>
</evidence>
<dbReference type="EMBL" id="JNAR01000002">
    <property type="protein sequence ID" value="KGG10524.1"/>
    <property type="molecule type" value="Genomic_DNA"/>
</dbReference>
<evidence type="ECO:0000256" key="8">
    <source>
        <dbReference type="RuleBase" id="RU366046"/>
    </source>
</evidence>
<evidence type="ECO:0000256" key="6">
    <source>
        <dbReference type="ARBA" id="ARBA00023027"/>
    </source>
</evidence>
<dbReference type="EC" id="5.1.3.2" evidence="4 8"/>
<dbReference type="GO" id="GO:0006012">
    <property type="term" value="P:galactose metabolic process"/>
    <property type="evidence" value="ECO:0007669"/>
    <property type="project" value="UniProtKB-UniPathway"/>
</dbReference>
<accession>A0A0A2BD14</accession>
<dbReference type="GO" id="GO:0005829">
    <property type="term" value="C:cytosol"/>
    <property type="evidence" value="ECO:0007669"/>
    <property type="project" value="TreeGrafter"/>
</dbReference>
<evidence type="ECO:0000313" key="11">
    <source>
        <dbReference type="Proteomes" id="UP000030481"/>
    </source>
</evidence>
<dbReference type="NCBIfam" id="TIGR01179">
    <property type="entry name" value="galE"/>
    <property type="match status" value="1"/>
</dbReference>
<keyword evidence="8" id="KW-0119">Carbohydrate metabolism</keyword>
<evidence type="ECO:0000256" key="5">
    <source>
        <dbReference type="ARBA" id="ARBA00018569"/>
    </source>
</evidence>